<name>A0A6V7VKC9_MELEN</name>
<evidence type="ECO:0000313" key="2">
    <source>
        <dbReference type="EMBL" id="CAD2175359.1"/>
    </source>
</evidence>
<comment type="caution">
    <text evidence="2">The sequence shown here is derived from an EMBL/GenBank/DDBJ whole genome shotgun (WGS) entry which is preliminary data.</text>
</comment>
<gene>
    <name evidence="2" type="ORF">MENT_LOCUS27081</name>
</gene>
<keyword evidence="1" id="KW-0472">Membrane</keyword>
<evidence type="ECO:0000256" key="1">
    <source>
        <dbReference type="SAM" id="Phobius"/>
    </source>
</evidence>
<accession>A0A6V7VKC9</accession>
<feature type="transmembrane region" description="Helical" evidence="1">
    <location>
        <begin position="12"/>
        <end position="34"/>
    </location>
</feature>
<organism evidence="2 3">
    <name type="scientific">Meloidogyne enterolobii</name>
    <name type="common">Root-knot nematode worm</name>
    <name type="synonym">Meloidogyne mayaguensis</name>
    <dbReference type="NCBI Taxonomy" id="390850"/>
    <lineage>
        <taxon>Eukaryota</taxon>
        <taxon>Metazoa</taxon>
        <taxon>Ecdysozoa</taxon>
        <taxon>Nematoda</taxon>
        <taxon>Chromadorea</taxon>
        <taxon>Rhabditida</taxon>
        <taxon>Tylenchina</taxon>
        <taxon>Tylenchomorpha</taxon>
        <taxon>Tylenchoidea</taxon>
        <taxon>Meloidogynidae</taxon>
        <taxon>Meloidogyninae</taxon>
        <taxon>Meloidogyne</taxon>
    </lineage>
</organism>
<keyword evidence="1" id="KW-0812">Transmembrane</keyword>
<reference evidence="2 3" key="1">
    <citation type="submission" date="2020-08" db="EMBL/GenBank/DDBJ databases">
        <authorList>
            <person name="Koutsovoulos G."/>
            <person name="Danchin GJ E."/>
        </authorList>
    </citation>
    <scope>NUCLEOTIDE SEQUENCE [LARGE SCALE GENOMIC DNA]</scope>
</reference>
<keyword evidence="1" id="KW-1133">Transmembrane helix</keyword>
<dbReference type="EMBL" id="CAJEWN010000252">
    <property type="protein sequence ID" value="CAD2175359.1"/>
    <property type="molecule type" value="Genomic_DNA"/>
</dbReference>
<dbReference type="OrthoDB" id="5898859at2759"/>
<dbReference type="AlphaFoldDB" id="A0A6V7VKC9"/>
<sequence>MSQSKLNTKNILFLNNPIFLIIVYLILIQFCFALKLNNQQQRLVNSPLLNHKIDIRSEQEEEKNEQKNDKLNLNNNNLLRQYIGGGLFNCGTKYVAMLQKLNKFIEHVHEEFSMCKKEMSQINKTPFSEQFQIIDDLFGGNEENK</sequence>
<dbReference type="Proteomes" id="UP000580250">
    <property type="component" value="Unassembled WGS sequence"/>
</dbReference>
<proteinExistence type="predicted"/>
<protein>
    <submittedName>
        <fullName evidence="2">Uncharacterized protein</fullName>
    </submittedName>
</protein>
<evidence type="ECO:0000313" key="3">
    <source>
        <dbReference type="Proteomes" id="UP000580250"/>
    </source>
</evidence>